<keyword evidence="1" id="KW-0677">Repeat</keyword>
<protein>
    <submittedName>
        <fullName evidence="5">Tetratricopeptide repeat protein</fullName>
    </submittedName>
</protein>
<dbReference type="EMBL" id="WAIE01000006">
    <property type="protein sequence ID" value="KAB1440828.1"/>
    <property type="molecule type" value="Genomic_DNA"/>
</dbReference>
<gene>
    <name evidence="5" type="ORF">F8A88_12820</name>
</gene>
<dbReference type="Gene3D" id="1.25.40.10">
    <property type="entry name" value="Tetratricopeptide repeat domain"/>
    <property type="match status" value="2"/>
</dbReference>
<proteinExistence type="predicted"/>
<dbReference type="RefSeq" id="WP_151151572.1">
    <property type="nucleotide sequence ID" value="NZ_WAIE01000006.1"/>
</dbReference>
<evidence type="ECO:0000256" key="1">
    <source>
        <dbReference type="ARBA" id="ARBA00022737"/>
    </source>
</evidence>
<evidence type="ECO:0000256" key="4">
    <source>
        <dbReference type="SAM" id="SignalP"/>
    </source>
</evidence>
<dbReference type="InterPro" id="IPR011990">
    <property type="entry name" value="TPR-like_helical_dom_sf"/>
</dbReference>
<reference evidence="5 6" key="1">
    <citation type="journal article" date="2017" name="Int. J. Syst. Evol. Microbiol.">
        <title>Desulfovibrio senegalensis sp. nov., a mesophilic sulfate reducer isolated from marine sediment.</title>
        <authorList>
            <person name="Thioye A."/>
            <person name="Gam Z.B.A."/>
            <person name="Mbengue M."/>
            <person name="Cayol J.L."/>
            <person name="Joseph-Bartoli M."/>
            <person name="Toure-Kane C."/>
            <person name="Labat M."/>
        </authorList>
    </citation>
    <scope>NUCLEOTIDE SEQUENCE [LARGE SCALE GENOMIC DNA]</scope>
    <source>
        <strain evidence="5 6">DSM 101509</strain>
    </source>
</reference>
<name>A0A6N6N0C6_9BACT</name>
<evidence type="ECO:0000256" key="2">
    <source>
        <dbReference type="ARBA" id="ARBA00022803"/>
    </source>
</evidence>
<dbReference type="InterPro" id="IPR051012">
    <property type="entry name" value="CellSynth/LPSAsmb/PSIAsmb"/>
</dbReference>
<dbReference type="Proteomes" id="UP000438699">
    <property type="component" value="Unassembled WGS sequence"/>
</dbReference>
<comment type="caution">
    <text evidence="5">The sequence shown here is derived from an EMBL/GenBank/DDBJ whole genome shotgun (WGS) entry which is preliminary data.</text>
</comment>
<dbReference type="SMART" id="SM00028">
    <property type="entry name" value="TPR"/>
    <property type="match status" value="4"/>
</dbReference>
<accession>A0A6N6N0C6</accession>
<dbReference type="PANTHER" id="PTHR45586:SF1">
    <property type="entry name" value="LIPOPOLYSACCHARIDE ASSEMBLY PROTEIN B"/>
    <property type="match status" value="1"/>
</dbReference>
<feature type="chain" id="PRO_5026850690" evidence="4">
    <location>
        <begin position="22"/>
        <end position="260"/>
    </location>
</feature>
<feature type="signal peptide" evidence="4">
    <location>
        <begin position="1"/>
        <end position="21"/>
    </location>
</feature>
<evidence type="ECO:0000313" key="5">
    <source>
        <dbReference type="EMBL" id="KAB1440828.1"/>
    </source>
</evidence>
<feature type="repeat" description="TPR" evidence="3">
    <location>
        <begin position="100"/>
        <end position="133"/>
    </location>
</feature>
<dbReference type="AlphaFoldDB" id="A0A6N6N0C6"/>
<dbReference type="InterPro" id="IPR019734">
    <property type="entry name" value="TPR_rpt"/>
</dbReference>
<keyword evidence="2 3" id="KW-0802">TPR repeat</keyword>
<organism evidence="5 6">
    <name type="scientific">Pseudodesulfovibrio senegalensis</name>
    <dbReference type="NCBI Taxonomy" id="1721087"/>
    <lineage>
        <taxon>Bacteria</taxon>
        <taxon>Pseudomonadati</taxon>
        <taxon>Thermodesulfobacteriota</taxon>
        <taxon>Desulfovibrionia</taxon>
        <taxon>Desulfovibrionales</taxon>
        <taxon>Desulfovibrionaceae</taxon>
    </lineage>
</organism>
<dbReference type="Pfam" id="PF13181">
    <property type="entry name" value="TPR_8"/>
    <property type="match status" value="1"/>
</dbReference>
<evidence type="ECO:0000313" key="6">
    <source>
        <dbReference type="Proteomes" id="UP000438699"/>
    </source>
</evidence>
<dbReference type="PANTHER" id="PTHR45586">
    <property type="entry name" value="TPR REPEAT-CONTAINING PROTEIN PA4667"/>
    <property type="match status" value="1"/>
</dbReference>
<evidence type="ECO:0000256" key="3">
    <source>
        <dbReference type="PROSITE-ProRule" id="PRU00339"/>
    </source>
</evidence>
<dbReference type="OrthoDB" id="5290562at2"/>
<sequence length="260" mass="29962">MHTLKALFLTAVMLWCAACGGQPVDADLKAAREQYSQGYYLQSETGYERYLQRNPQGEFRKEAWNRLLNIALNIKGDLERSVSLLEAMSLEESHDKLERWKIMYQLGDIYMQLGKRSKAVETLEKSLMLAEDMPEQTVKTQLRLARIYRLQGNYDLVMEALNNCAESASTNEDKATCLYELAQSYSLINNWGLVRKALEQLLALDNVDEERRAMATFLLAEAFEYAHDYDKVRSLLESIRETYPNPKVVEARLRALKGQK</sequence>
<dbReference type="SUPFAM" id="SSF48452">
    <property type="entry name" value="TPR-like"/>
    <property type="match status" value="1"/>
</dbReference>
<dbReference type="PROSITE" id="PS50005">
    <property type="entry name" value="TPR"/>
    <property type="match status" value="1"/>
</dbReference>
<keyword evidence="6" id="KW-1185">Reference proteome</keyword>
<keyword evidence="4" id="KW-0732">Signal</keyword>